<organism evidence="8 9">
    <name type="scientific">Meloidogyne enterolobii</name>
    <name type="common">Root-knot nematode worm</name>
    <name type="synonym">Meloidogyne mayaguensis</name>
    <dbReference type="NCBI Taxonomy" id="390850"/>
    <lineage>
        <taxon>Eukaryota</taxon>
        <taxon>Metazoa</taxon>
        <taxon>Ecdysozoa</taxon>
        <taxon>Nematoda</taxon>
        <taxon>Chromadorea</taxon>
        <taxon>Rhabditida</taxon>
        <taxon>Tylenchina</taxon>
        <taxon>Tylenchomorpha</taxon>
        <taxon>Tylenchoidea</taxon>
        <taxon>Meloidogynidae</taxon>
        <taxon>Meloidogyninae</taxon>
        <taxon>Meloidogyne</taxon>
    </lineage>
</organism>
<keyword evidence="1" id="KW-0813">Transport</keyword>
<evidence type="ECO:0000256" key="5">
    <source>
        <dbReference type="ARBA" id="ARBA00023180"/>
    </source>
</evidence>
<dbReference type="AlphaFoldDB" id="A0A6V7WE76"/>
<dbReference type="GO" id="GO:0005886">
    <property type="term" value="C:plasma membrane"/>
    <property type="evidence" value="ECO:0007669"/>
    <property type="project" value="TreeGrafter"/>
</dbReference>
<keyword evidence="5" id="KW-0325">Glycoprotein</keyword>
<dbReference type="InterPro" id="IPR001734">
    <property type="entry name" value="Na/solute_symporter"/>
</dbReference>
<dbReference type="Proteomes" id="UP000580250">
    <property type="component" value="Unassembled WGS sequence"/>
</dbReference>
<evidence type="ECO:0000256" key="1">
    <source>
        <dbReference type="ARBA" id="ARBA00022448"/>
    </source>
</evidence>
<comment type="caution">
    <text evidence="8">The sequence shown here is derived from an EMBL/GenBank/DDBJ whole genome shotgun (WGS) entry which is preliminary data.</text>
</comment>
<evidence type="ECO:0000313" key="8">
    <source>
        <dbReference type="EMBL" id="CAD2185294.1"/>
    </source>
</evidence>
<dbReference type="GO" id="GO:0008292">
    <property type="term" value="P:acetylcholine biosynthetic process"/>
    <property type="evidence" value="ECO:0007669"/>
    <property type="project" value="TreeGrafter"/>
</dbReference>
<evidence type="ECO:0000256" key="2">
    <source>
        <dbReference type="ARBA" id="ARBA00022847"/>
    </source>
</evidence>
<sequence>MVDWLGIIAIIFFYILILIVGIWAGRKTDETKNVIEGGQTEEVMLAGRNIGTLVGIFTMTATWVGALI</sequence>
<evidence type="ECO:0000256" key="7">
    <source>
        <dbReference type="SAM" id="Phobius"/>
    </source>
</evidence>
<keyword evidence="2" id="KW-0769">Symport</keyword>
<keyword evidence="4" id="KW-0406">Ion transport</keyword>
<keyword evidence="7" id="KW-1133">Transmembrane helix</keyword>
<keyword evidence="3" id="KW-0915">Sodium</keyword>
<evidence type="ECO:0000313" key="9">
    <source>
        <dbReference type="Proteomes" id="UP000580250"/>
    </source>
</evidence>
<dbReference type="EMBL" id="CAJEWN010000540">
    <property type="protein sequence ID" value="CAD2185294.1"/>
    <property type="molecule type" value="Genomic_DNA"/>
</dbReference>
<name>A0A6V7WE76_MELEN</name>
<dbReference type="PROSITE" id="PS50283">
    <property type="entry name" value="NA_SOLUT_SYMP_3"/>
    <property type="match status" value="1"/>
</dbReference>
<feature type="transmembrane region" description="Helical" evidence="7">
    <location>
        <begin position="6"/>
        <end position="24"/>
    </location>
</feature>
<proteinExistence type="predicted"/>
<feature type="transmembrane region" description="Helical" evidence="7">
    <location>
        <begin position="45"/>
        <end position="66"/>
    </location>
</feature>
<evidence type="ECO:0000256" key="3">
    <source>
        <dbReference type="ARBA" id="ARBA00023053"/>
    </source>
</evidence>
<evidence type="ECO:0000256" key="4">
    <source>
        <dbReference type="ARBA" id="ARBA00023065"/>
    </source>
</evidence>
<dbReference type="OrthoDB" id="546820at2759"/>
<protein>
    <submittedName>
        <fullName evidence="8">Uncharacterized protein</fullName>
    </submittedName>
</protein>
<evidence type="ECO:0000256" key="6">
    <source>
        <dbReference type="ARBA" id="ARBA00023201"/>
    </source>
</evidence>
<reference evidence="8 9" key="1">
    <citation type="submission" date="2020-08" db="EMBL/GenBank/DDBJ databases">
        <authorList>
            <person name="Koutsovoulos G."/>
            <person name="Danchin GJ E."/>
        </authorList>
    </citation>
    <scope>NUCLEOTIDE SEQUENCE [LARGE SCALE GENOMIC DNA]</scope>
</reference>
<gene>
    <name evidence="8" type="ORF">MENT_LOCUS37712</name>
</gene>
<dbReference type="PANTHER" id="PTHR45897:SF4">
    <property type="entry name" value="HIGH-AFFINITY CHOLINE TRANSPORTER 1"/>
    <property type="match status" value="1"/>
</dbReference>
<keyword evidence="6" id="KW-0739">Sodium transport</keyword>
<dbReference type="InterPro" id="IPR052244">
    <property type="entry name" value="Choline_transporter"/>
</dbReference>
<dbReference type="GO" id="GO:0005307">
    <property type="term" value="F:choline:sodium symporter activity"/>
    <property type="evidence" value="ECO:0007669"/>
    <property type="project" value="TreeGrafter"/>
</dbReference>
<keyword evidence="7" id="KW-0812">Transmembrane</keyword>
<keyword evidence="7" id="KW-0472">Membrane</keyword>
<dbReference type="PANTHER" id="PTHR45897">
    <property type="entry name" value="HIGH-AFFINITY CHOLINE TRANSPORTER 1"/>
    <property type="match status" value="1"/>
</dbReference>
<accession>A0A6V7WE76</accession>